<dbReference type="InParanoid" id="A0A1X2H789"/>
<proteinExistence type="predicted"/>
<organism evidence="2 3">
    <name type="scientific">Syncephalastrum racemosum</name>
    <name type="common">Filamentous fungus</name>
    <dbReference type="NCBI Taxonomy" id="13706"/>
    <lineage>
        <taxon>Eukaryota</taxon>
        <taxon>Fungi</taxon>
        <taxon>Fungi incertae sedis</taxon>
        <taxon>Mucoromycota</taxon>
        <taxon>Mucoromycotina</taxon>
        <taxon>Mucoromycetes</taxon>
        <taxon>Mucorales</taxon>
        <taxon>Syncephalastraceae</taxon>
        <taxon>Syncephalastrum</taxon>
    </lineage>
</organism>
<accession>A0A1X2H789</accession>
<reference evidence="2 3" key="1">
    <citation type="submission" date="2016-07" db="EMBL/GenBank/DDBJ databases">
        <title>Pervasive Adenine N6-methylation of Active Genes in Fungi.</title>
        <authorList>
            <consortium name="DOE Joint Genome Institute"/>
            <person name="Mondo S.J."/>
            <person name="Dannebaum R.O."/>
            <person name="Kuo R.C."/>
            <person name="Labutti K."/>
            <person name="Haridas S."/>
            <person name="Kuo A."/>
            <person name="Salamov A."/>
            <person name="Ahrendt S.R."/>
            <person name="Lipzen A."/>
            <person name="Sullivan W."/>
            <person name="Andreopoulos W.B."/>
            <person name="Clum A."/>
            <person name="Lindquist E."/>
            <person name="Daum C."/>
            <person name="Ramamoorthy G.K."/>
            <person name="Gryganskyi A."/>
            <person name="Culley D."/>
            <person name="Magnuson J.K."/>
            <person name="James T.Y."/>
            <person name="O'Malley M.A."/>
            <person name="Stajich J.E."/>
            <person name="Spatafora J.W."/>
            <person name="Visel A."/>
            <person name="Grigoriev I.V."/>
        </authorList>
    </citation>
    <scope>NUCLEOTIDE SEQUENCE [LARGE SCALE GENOMIC DNA]</scope>
    <source>
        <strain evidence="2 3">NRRL 2496</strain>
    </source>
</reference>
<feature type="compositionally biased region" description="Basic and acidic residues" evidence="1">
    <location>
        <begin position="88"/>
        <end position="104"/>
    </location>
</feature>
<keyword evidence="3" id="KW-1185">Reference proteome</keyword>
<evidence type="ECO:0000313" key="3">
    <source>
        <dbReference type="Proteomes" id="UP000242180"/>
    </source>
</evidence>
<dbReference type="AlphaFoldDB" id="A0A1X2H789"/>
<protein>
    <submittedName>
        <fullName evidence="2">Uncharacterized protein</fullName>
    </submittedName>
</protein>
<dbReference type="EMBL" id="MCGN01000007">
    <property type="protein sequence ID" value="ORY94402.1"/>
    <property type="molecule type" value="Genomic_DNA"/>
</dbReference>
<dbReference type="Proteomes" id="UP000242180">
    <property type="component" value="Unassembled WGS sequence"/>
</dbReference>
<evidence type="ECO:0000256" key="1">
    <source>
        <dbReference type="SAM" id="MobiDB-lite"/>
    </source>
</evidence>
<sequence length="195" mass="21265">MAVHGTGLLDQLEASLADRDSDSESESACSPPPLSALLAEEVDDIHDPSLFDDPQDKSSNASVSRSLPQITAFHESSTDNTGDTFYSHSRENGHSRTTSHELTSDKYSTGSTTRPIGLKLNMPLFSMRDTKKPRGHLTRSSSTLDSPPPPAQKRRIISGRYDGLSPQHSPTLGSKTEDNVRVPFILCGFNNTSFY</sequence>
<name>A0A1X2H789_SYNRA</name>
<feature type="compositionally biased region" description="Polar residues" evidence="1">
    <location>
        <begin position="105"/>
        <end position="114"/>
    </location>
</feature>
<feature type="region of interest" description="Disordered" evidence="1">
    <location>
        <begin position="1"/>
        <end position="155"/>
    </location>
</feature>
<gene>
    <name evidence="2" type="ORF">BCR43DRAFT_319021</name>
</gene>
<comment type="caution">
    <text evidence="2">The sequence shown here is derived from an EMBL/GenBank/DDBJ whole genome shotgun (WGS) entry which is preliminary data.</text>
</comment>
<evidence type="ECO:0000313" key="2">
    <source>
        <dbReference type="EMBL" id="ORY94402.1"/>
    </source>
</evidence>
<feature type="compositionally biased region" description="Polar residues" evidence="1">
    <location>
        <begin position="57"/>
        <end position="87"/>
    </location>
</feature>